<accession>H5SKH2</accession>
<dbReference type="EMBL" id="AP011754">
    <property type="protein sequence ID" value="BAL56658.1"/>
    <property type="molecule type" value="Genomic_DNA"/>
</dbReference>
<dbReference type="InterPro" id="IPR001434">
    <property type="entry name" value="OmcB-like_DUF11"/>
</dbReference>
<reference evidence="6" key="1">
    <citation type="journal article" date="2005" name="Environ. Microbiol.">
        <title>Genetic and functional properties of uncultivated thermophilic crenarchaeotes from a subsurface gold mine as revealed by analysis of genome fragments.</title>
        <authorList>
            <person name="Nunoura T."/>
            <person name="Hirayama H."/>
            <person name="Takami H."/>
            <person name="Oida H."/>
            <person name="Nishi S."/>
            <person name="Shimamura S."/>
            <person name="Suzuki Y."/>
            <person name="Inagaki F."/>
            <person name="Takai K."/>
            <person name="Nealson K.H."/>
            <person name="Horikoshi K."/>
        </authorList>
    </citation>
    <scope>NUCLEOTIDE SEQUENCE</scope>
</reference>
<dbReference type="NCBIfam" id="NF041518">
    <property type="entry name" value="choice_anch_Q"/>
    <property type="match status" value="1"/>
</dbReference>
<keyword evidence="2" id="KW-0964">Secreted</keyword>
<protein>
    <submittedName>
        <fullName evidence="6">Hypothetical conserved protein</fullName>
    </submittedName>
</protein>
<dbReference type="InterPro" id="IPR059226">
    <property type="entry name" value="Choice_anch_Q_dom"/>
</dbReference>
<dbReference type="Gene3D" id="2.60.40.3080">
    <property type="match status" value="2"/>
</dbReference>
<name>H5SKH2_9BACT</name>
<dbReference type="InterPro" id="IPR051172">
    <property type="entry name" value="Chlamydia_OmcB"/>
</dbReference>
<sequence length="1028" mass="107298">MMTKKYMLLWMAGLGIVLGLWWMQPVYGQIQVTTTDDELNTDGDCSLREAVEAANTNTPVDNCIDNSGFYDVIILDAQIYTLSILGFNEDANQTGDLDITEDVAIQGAGPWLTIINAADIDRALHILAGYVRVIDLTITDGSTDAFFGDGGGILVQSGALTLDNVVIYSCLAGNSGGGIYAAPGTSLWIGNSQIIENGAGSSGGGIFIATGAWVSTITDTTIRDNYANQNGGGIFNVGDIWEISGTTISSNRAQLGNGGGIFNGSSGSIGGAPATVLNTTISGNSAVFGGGIFNAGQISDVIHVTIAYNDAVQGGGIRNVTSGSFWGIRSSIIANSINGGDCSNAGSIFSGGYNILSDGSCSNVFTNTGDLLSTDPMLGPLQNNGGPTETHALLPGSPAIDHVDEGVCPWPDTDQRGVGRPIDGDGDSVDRCDSGAYEFEPLTGADVSVTKSDDPDPVEVGQTLTYTIIVTNNGPDPTSSDVYVSDTLPSGVTFVSVNTTQGSCSFTPPNLIECNLGILNPGNTVTITITVTVEDPAAGQSIQNCAQAYMIGGGNDPNPDNNESCVITEARGVADLRVDKTDTPDPVSAGNDLTYTITVTNDGPTTATNVTLTDTLPSGVTFVSASPGCSFSAPNQVICSLGTIPANGSVVVTIVVRPNAPGTITNTAAVTAAERDPDPSNNTDSEDTEVQGIADLSITKTDETDPVVVGQDFSYTLVVTNNGPSAATNVVLTDTLPAGVIFVSAVPSQGSCTYAAGVVTCNLGTIPNGGTVTVTITIQPTVSNIGTIVNTAQVTSDAIDPTPNNNQDDEPTQVLSGAGIIRGFKWLDLDGDGHKASYEPFLRGITIRVTGTDVWGNPITLTAVTDANGQFAFTNLPPGTYLVCEVRPDVISYQTYPRTGPICPDSEFPGYEIILGDGEIREIAFGNVFDEFYFEPMALGSAIQAVPQRDGVLFRPQHTFLVKEFQVEIYDLHGHLVYRSPWASDGVLWKLQNERGQRVARGVYLYVVTVRAVDGTVIKGKVQKLIVK</sequence>
<dbReference type="InterPro" id="IPR047589">
    <property type="entry name" value="DUF11_rpt"/>
</dbReference>
<dbReference type="SUPFAM" id="SSF117074">
    <property type="entry name" value="Hypothetical protein PA1324"/>
    <property type="match status" value="1"/>
</dbReference>
<feature type="domain" description="DUF11" evidence="4">
    <location>
        <begin position="575"/>
        <end position="685"/>
    </location>
</feature>
<dbReference type="GO" id="GO:0005576">
    <property type="term" value="C:extracellular region"/>
    <property type="evidence" value="ECO:0007669"/>
    <property type="project" value="UniProtKB-SubCell"/>
</dbReference>
<keyword evidence="3" id="KW-0732">Signal</keyword>
<evidence type="ECO:0000313" key="6">
    <source>
        <dbReference type="EMBL" id="BAL56658.1"/>
    </source>
</evidence>
<dbReference type="NCBIfam" id="TIGR04214">
    <property type="entry name" value="CSLREA_Nterm"/>
    <property type="match status" value="1"/>
</dbReference>
<dbReference type="PANTHER" id="PTHR34819">
    <property type="entry name" value="LARGE CYSTEINE-RICH PERIPLASMIC PROTEIN OMCB"/>
    <property type="match status" value="1"/>
</dbReference>
<proteinExistence type="predicted"/>
<evidence type="ECO:0000256" key="1">
    <source>
        <dbReference type="ARBA" id="ARBA00004613"/>
    </source>
</evidence>
<feature type="domain" description="DUF11" evidence="4">
    <location>
        <begin position="695"/>
        <end position="808"/>
    </location>
</feature>
<evidence type="ECO:0000259" key="5">
    <source>
        <dbReference type="Pfam" id="PF17210"/>
    </source>
</evidence>
<dbReference type="InterPro" id="IPR026457">
    <property type="entry name" value="CSLREA_Nterm"/>
</dbReference>
<feature type="domain" description="SD-repeat containing protein B" evidence="5">
    <location>
        <begin position="824"/>
        <end position="891"/>
    </location>
</feature>
<dbReference type="SUPFAM" id="SSF51126">
    <property type="entry name" value="Pectin lyase-like"/>
    <property type="match status" value="1"/>
</dbReference>
<evidence type="ECO:0000256" key="3">
    <source>
        <dbReference type="ARBA" id="ARBA00022729"/>
    </source>
</evidence>
<dbReference type="InterPro" id="IPR011050">
    <property type="entry name" value="Pectin_lyase_fold/virulence"/>
</dbReference>
<dbReference type="Pfam" id="PF01345">
    <property type="entry name" value="DUF11"/>
    <property type="match status" value="3"/>
</dbReference>
<dbReference type="Pfam" id="PF17210">
    <property type="entry name" value="SdrD_B"/>
    <property type="match status" value="1"/>
</dbReference>
<dbReference type="InterPro" id="IPR013783">
    <property type="entry name" value="Ig-like_fold"/>
</dbReference>
<evidence type="ECO:0000256" key="2">
    <source>
        <dbReference type="ARBA" id="ARBA00022525"/>
    </source>
</evidence>
<dbReference type="Gene3D" id="2.60.40.10">
    <property type="entry name" value="Immunoglobulins"/>
    <property type="match status" value="1"/>
</dbReference>
<dbReference type="Gene3D" id="2.60.40.1170">
    <property type="entry name" value="Mu homology domain, subdomain B"/>
    <property type="match status" value="1"/>
</dbReference>
<dbReference type="NCBIfam" id="TIGR01451">
    <property type="entry name" value="B_ant_repeat"/>
    <property type="match status" value="3"/>
</dbReference>
<evidence type="ECO:0000259" key="4">
    <source>
        <dbReference type="Pfam" id="PF01345"/>
    </source>
</evidence>
<organism evidence="6">
    <name type="scientific">uncultured Acetothermia bacterium</name>
    <dbReference type="NCBI Taxonomy" id="236499"/>
    <lineage>
        <taxon>Bacteria</taxon>
        <taxon>Candidatus Bipolaricaulota</taxon>
        <taxon>environmental samples</taxon>
    </lineage>
</organism>
<comment type="subcellular location">
    <subcellularLocation>
        <location evidence="1">Secreted</location>
    </subcellularLocation>
</comment>
<feature type="domain" description="DUF11" evidence="4">
    <location>
        <begin position="446"/>
        <end position="565"/>
    </location>
</feature>
<dbReference type="AlphaFoldDB" id="H5SKH2"/>
<dbReference type="PANTHER" id="PTHR34819:SF3">
    <property type="entry name" value="CELL SURFACE PROTEIN"/>
    <property type="match status" value="1"/>
</dbReference>
<gene>
    <name evidence="6" type="ORF">HGMM_F41F10C36</name>
</gene>
<reference evidence="6" key="2">
    <citation type="journal article" date="2012" name="PLoS ONE">
        <title>A Deeply Branching Thermophilic Bacterium with an Ancient Acetyl-CoA Pathway Dominates a Subsurface Ecosystem.</title>
        <authorList>
            <person name="Takami H."/>
            <person name="Noguchi H."/>
            <person name="Takaki Y."/>
            <person name="Uchiyama I."/>
            <person name="Toyoda A."/>
            <person name="Nishi S."/>
            <person name="Chee G.-J."/>
            <person name="Arai W."/>
            <person name="Nunoura T."/>
            <person name="Itoh T."/>
            <person name="Hattori M."/>
            <person name="Takai K."/>
        </authorList>
    </citation>
    <scope>NUCLEOTIDE SEQUENCE</scope>
</reference>
<dbReference type="InterPro" id="IPR033764">
    <property type="entry name" value="Sdr_B"/>
</dbReference>